<comment type="similarity">
    <text evidence="5">Belongs to the RimM family.</text>
</comment>
<comment type="caution">
    <text evidence="8">The sequence shown here is derived from an EMBL/GenBank/DDBJ whole genome shotgun (WGS) entry which is preliminary data.</text>
</comment>
<evidence type="ECO:0000256" key="4">
    <source>
        <dbReference type="ARBA" id="ARBA00023186"/>
    </source>
</evidence>
<dbReference type="PANTHER" id="PTHR33692:SF1">
    <property type="entry name" value="RIBOSOME MATURATION FACTOR RIMM"/>
    <property type="match status" value="1"/>
</dbReference>
<dbReference type="InterPro" id="IPR056792">
    <property type="entry name" value="PRC_RimM"/>
</dbReference>
<dbReference type="SUPFAM" id="SSF50346">
    <property type="entry name" value="PRC-barrel domain"/>
    <property type="match status" value="1"/>
</dbReference>
<accession>A0ABT7DVE1</accession>
<keyword evidence="2 5" id="KW-0690">Ribosome biogenesis</keyword>
<evidence type="ECO:0000256" key="2">
    <source>
        <dbReference type="ARBA" id="ARBA00022517"/>
    </source>
</evidence>
<dbReference type="PANTHER" id="PTHR33692">
    <property type="entry name" value="RIBOSOME MATURATION FACTOR RIMM"/>
    <property type="match status" value="1"/>
</dbReference>
<evidence type="ECO:0000256" key="5">
    <source>
        <dbReference type="HAMAP-Rule" id="MF_00014"/>
    </source>
</evidence>
<dbReference type="SUPFAM" id="SSF50447">
    <property type="entry name" value="Translation proteins"/>
    <property type="match status" value="1"/>
</dbReference>
<dbReference type="Proteomes" id="UP001172778">
    <property type="component" value="Unassembled WGS sequence"/>
</dbReference>
<dbReference type="InterPro" id="IPR036976">
    <property type="entry name" value="RimM_N_sf"/>
</dbReference>
<dbReference type="Gene3D" id="2.40.30.60">
    <property type="entry name" value="RimM"/>
    <property type="match status" value="1"/>
</dbReference>
<keyword evidence="9" id="KW-1185">Reference proteome</keyword>
<reference evidence="8" key="1">
    <citation type="submission" date="2023-03" db="EMBL/GenBank/DDBJ databases">
        <title>Chitinimonas shenzhenensis gen. nov., sp. nov., a novel member of family Burkholderiaceae isolated from activated sludge collected in Shen Zhen, China.</title>
        <authorList>
            <person name="Wang X."/>
        </authorList>
    </citation>
    <scope>NUCLEOTIDE SEQUENCE</scope>
    <source>
        <strain evidence="8">DQS-5</strain>
    </source>
</reference>
<dbReference type="HAMAP" id="MF_00014">
    <property type="entry name" value="Ribosome_mat_RimM"/>
    <property type="match status" value="1"/>
</dbReference>
<evidence type="ECO:0000259" key="7">
    <source>
        <dbReference type="Pfam" id="PF24986"/>
    </source>
</evidence>
<sequence length="180" mass="20027">MSRNIAQDPQDSSNPTDLVPMAYISGAFGVRGSIKVVADTEYADSLFDYPTWWLGRDGRWQRYTFVEGQIHSKVLIATLDGVDDRDKADSLRGCTIAVPRSEMPEADENEYYWTDLVGMAVRNVAGEYLGTVVELFETGANDVLVVRDAPIERLIPFVASVVLTVDDIARTITVDWGLDF</sequence>
<organism evidence="8 9">
    <name type="scientific">Parachitinimonas caeni</name>
    <dbReference type="NCBI Taxonomy" id="3031301"/>
    <lineage>
        <taxon>Bacteria</taxon>
        <taxon>Pseudomonadati</taxon>
        <taxon>Pseudomonadota</taxon>
        <taxon>Betaproteobacteria</taxon>
        <taxon>Neisseriales</taxon>
        <taxon>Chitinibacteraceae</taxon>
        <taxon>Parachitinimonas</taxon>
    </lineage>
</organism>
<dbReference type="EMBL" id="JARRAF010000007">
    <property type="protein sequence ID" value="MDK2124037.1"/>
    <property type="molecule type" value="Genomic_DNA"/>
</dbReference>
<dbReference type="InterPro" id="IPR009000">
    <property type="entry name" value="Transl_B-barrel_sf"/>
</dbReference>
<evidence type="ECO:0000313" key="9">
    <source>
        <dbReference type="Proteomes" id="UP001172778"/>
    </source>
</evidence>
<evidence type="ECO:0000259" key="6">
    <source>
        <dbReference type="Pfam" id="PF01782"/>
    </source>
</evidence>
<dbReference type="InterPro" id="IPR011961">
    <property type="entry name" value="RimM"/>
</dbReference>
<keyword evidence="3 5" id="KW-0698">rRNA processing</keyword>
<dbReference type="Gene3D" id="2.30.30.240">
    <property type="entry name" value="PRC-barrel domain"/>
    <property type="match status" value="1"/>
</dbReference>
<dbReference type="InterPro" id="IPR011033">
    <property type="entry name" value="PRC_barrel-like_sf"/>
</dbReference>
<comment type="subcellular location">
    <subcellularLocation>
        <location evidence="5">Cytoplasm</location>
    </subcellularLocation>
</comment>
<feature type="domain" description="RimM N-terminal" evidence="6">
    <location>
        <begin position="21"/>
        <end position="101"/>
    </location>
</feature>
<name>A0ABT7DVE1_9NEIS</name>
<keyword evidence="1 5" id="KW-0963">Cytoplasm</keyword>
<feature type="domain" description="Ribosome maturation factor RimM PRC barrel" evidence="7">
    <location>
        <begin position="113"/>
        <end position="176"/>
    </location>
</feature>
<comment type="function">
    <text evidence="5">An accessory protein needed during the final step in the assembly of 30S ribosomal subunit, possibly for assembly of the head region. Essential for efficient processing of 16S rRNA. May be needed both before and after RbfA during the maturation of 16S rRNA. It has affinity for free ribosomal 30S subunits but not for 70S ribosomes.</text>
</comment>
<gene>
    <name evidence="5 8" type="primary">rimM</name>
    <name evidence="8" type="ORF">PZA18_08260</name>
</gene>
<protein>
    <recommendedName>
        <fullName evidence="5">Ribosome maturation factor RimM</fullName>
    </recommendedName>
</protein>
<dbReference type="NCBIfam" id="TIGR02273">
    <property type="entry name" value="16S_RimM"/>
    <property type="match status" value="1"/>
</dbReference>
<evidence type="ECO:0000256" key="3">
    <source>
        <dbReference type="ARBA" id="ARBA00022552"/>
    </source>
</evidence>
<comment type="subunit">
    <text evidence="5">Binds ribosomal protein uS19.</text>
</comment>
<proteinExistence type="inferred from homology"/>
<dbReference type="Pfam" id="PF24986">
    <property type="entry name" value="PRC_RimM"/>
    <property type="match status" value="1"/>
</dbReference>
<evidence type="ECO:0000313" key="8">
    <source>
        <dbReference type="EMBL" id="MDK2124037.1"/>
    </source>
</evidence>
<dbReference type="InterPro" id="IPR002676">
    <property type="entry name" value="RimM_N"/>
</dbReference>
<comment type="domain">
    <text evidence="5">The PRC barrel domain binds ribosomal protein uS19.</text>
</comment>
<dbReference type="Pfam" id="PF01782">
    <property type="entry name" value="RimM"/>
    <property type="match status" value="1"/>
</dbReference>
<evidence type="ECO:0000256" key="1">
    <source>
        <dbReference type="ARBA" id="ARBA00022490"/>
    </source>
</evidence>
<keyword evidence="4 5" id="KW-0143">Chaperone</keyword>